<evidence type="ECO:0000313" key="3">
    <source>
        <dbReference type="Proteomes" id="UP001221757"/>
    </source>
</evidence>
<evidence type="ECO:0000313" key="2">
    <source>
        <dbReference type="EMBL" id="KAJ7654348.1"/>
    </source>
</evidence>
<sequence>MERLEIEQGVSGGPAPEPEAWLLTWTEKTSESPLFGTVVGRTRRVKAGELSDAFLESGWTAETLEHGLIEAEMRGGDARLGASRKSTTASGGMSDTRGAQDRRGK</sequence>
<proteinExistence type="predicted"/>
<comment type="caution">
    <text evidence="2">The sequence shown here is derived from an EMBL/GenBank/DDBJ whole genome shotgun (WGS) entry which is preliminary data.</text>
</comment>
<name>A0AAD7G4I2_MYCRO</name>
<accession>A0AAD7G4I2</accession>
<feature type="compositionally biased region" description="Polar residues" evidence="1">
    <location>
        <begin position="84"/>
        <end position="93"/>
    </location>
</feature>
<reference evidence="2" key="1">
    <citation type="submission" date="2023-03" db="EMBL/GenBank/DDBJ databases">
        <title>Massive genome expansion in bonnet fungi (Mycena s.s.) driven by repeated elements and novel gene families across ecological guilds.</title>
        <authorList>
            <consortium name="Lawrence Berkeley National Laboratory"/>
            <person name="Harder C.B."/>
            <person name="Miyauchi S."/>
            <person name="Viragh M."/>
            <person name="Kuo A."/>
            <person name="Thoen E."/>
            <person name="Andreopoulos B."/>
            <person name="Lu D."/>
            <person name="Skrede I."/>
            <person name="Drula E."/>
            <person name="Henrissat B."/>
            <person name="Morin E."/>
            <person name="Kohler A."/>
            <person name="Barry K."/>
            <person name="LaButti K."/>
            <person name="Morin E."/>
            <person name="Salamov A."/>
            <person name="Lipzen A."/>
            <person name="Mereny Z."/>
            <person name="Hegedus B."/>
            <person name="Baldrian P."/>
            <person name="Stursova M."/>
            <person name="Weitz H."/>
            <person name="Taylor A."/>
            <person name="Grigoriev I.V."/>
            <person name="Nagy L.G."/>
            <person name="Martin F."/>
            <person name="Kauserud H."/>
        </authorList>
    </citation>
    <scope>NUCLEOTIDE SEQUENCE</scope>
    <source>
        <strain evidence="2">CBHHK067</strain>
    </source>
</reference>
<evidence type="ECO:0000256" key="1">
    <source>
        <dbReference type="SAM" id="MobiDB-lite"/>
    </source>
</evidence>
<gene>
    <name evidence="2" type="ORF">B0H17DRAFT_1266942</name>
</gene>
<dbReference type="Proteomes" id="UP001221757">
    <property type="component" value="Unassembled WGS sequence"/>
</dbReference>
<dbReference type="EMBL" id="JARKIE010000321">
    <property type="protein sequence ID" value="KAJ7654348.1"/>
    <property type="molecule type" value="Genomic_DNA"/>
</dbReference>
<organism evidence="2 3">
    <name type="scientific">Mycena rosella</name>
    <name type="common">Pink bonnet</name>
    <name type="synonym">Agaricus rosellus</name>
    <dbReference type="NCBI Taxonomy" id="1033263"/>
    <lineage>
        <taxon>Eukaryota</taxon>
        <taxon>Fungi</taxon>
        <taxon>Dikarya</taxon>
        <taxon>Basidiomycota</taxon>
        <taxon>Agaricomycotina</taxon>
        <taxon>Agaricomycetes</taxon>
        <taxon>Agaricomycetidae</taxon>
        <taxon>Agaricales</taxon>
        <taxon>Marasmiineae</taxon>
        <taxon>Mycenaceae</taxon>
        <taxon>Mycena</taxon>
    </lineage>
</organism>
<feature type="region of interest" description="Disordered" evidence="1">
    <location>
        <begin position="74"/>
        <end position="105"/>
    </location>
</feature>
<dbReference type="AlphaFoldDB" id="A0AAD7G4I2"/>
<protein>
    <submittedName>
        <fullName evidence="2">Uncharacterized protein</fullName>
    </submittedName>
</protein>
<keyword evidence="3" id="KW-1185">Reference proteome</keyword>